<organism evidence="1 2">
    <name type="scientific">Telluria aromaticivorans</name>
    <dbReference type="NCBI Taxonomy" id="2725995"/>
    <lineage>
        <taxon>Bacteria</taxon>
        <taxon>Pseudomonadati</taxon>
        <taxon>Pseudomonadota</taxon>
        <taxon>Betaproteobacteria</taxon>
        <taxon>Burkholderiales</taxon>
        <taxon>Oxalobacteraceae</taxon>
        <taxon>Telluria group</taxon>
        <taxon>Telluria</taxon>
    </lineage>
</organism>
<accession>A0A7Y2K2Q7</accession>
<gene>
    <name evidence="1" type="ORF">HGB41_21410</name>
</gene>
<proteinExistence type="predicted"/>
<keyword evidence="2" id="KW-1185">Reference proteome</keyword>
<dbReference type="Proteomes" id="UP000533905">
    <property type="component" value="Unassembled WGS sequence"/>
</dbReference>
<protein>
    <recommendedName>
        <fullName evidence="3">SGNH/GDSL hydrolase family protein</fullName>
    </recommendedName>
</protein>
<dbReference type="EMBL" id="JABAIV010000010">
    <property type="protein sequence ID" value="NNG25545.1"/>
    <property type="molecule type" value="Genomic_DNA"/>
</dbReference>
<name>A0A7Y2K2Q7_9BURK</name>
<evidence type="ECO:0000313" key="1">
    <source>
        <dbReference type="EMBL" id="NNG25545.1"/>
    </source>
</evidence>
<comment type="caution">
    <text evidence="1">The sequence shown here is derived from an EMBL/GenBank/DDBJ whole genome shotgun (WGS) entry which is preliminary data.</text>
</comment>
<evidence type="ECO:0008006" key="3">
    <source>
        <dbReference type="Google" id="ProtNLM"/>
    </source>
</evidence>
<reference evidence="1 2" key="1">
    <citation type="submission" date="2020-04" db="EMBL/GenBank/DDBJ databases">
        <title>Massilia sp. nov., a cold adapted bacteria isolated from Arctic soil.</title>
        <authorList>
            <person name="Son J."/>
            <person name="Ka J.-O."/>
        </authorList>
    </citation>
    <scope>NUCLEOTIDE SEQUENCE [LARGE SCALE GENOMIC DNA]</scope>
    <source>
        <strain evidence="1 2">ML15P13</strain>
    </source>
</reference>
<dbReference type="RefSeq" id="WP_171088301.1">
    <property type="nucleotide sequence ID" value="NZ_JABAIV010000010.1"/>
</dbReference>
<evidence type="ECO:0000313" key="2">
    <source>
        <dbReference type="Proteomes" id="UP000533905"/>
    </source>
</evidence>
<dbReference type="AlphaFoldDB" id="A0A7Y2K2Q7"/>
<sequence>MNDLLRSLSTSLGSLIHNIRWAYRKDPDAKHPIFLNGYDYPVPDGRGFAGGKGWLAPAMNQAGVERDVEFRKHVARVVIDQIADDVFKAFHSPANMVIYLDSRGTLPTTPLEYEKYWANEMHPTNLGFKTIIEENWLPTLKKYGIAN</sequence>